<organism evidence="1 2">
    <name type="scientific">Solanum commersonii</name>
    <name type="common">Commerson's wild potato</name>
    <name type="synonym">Commerson's nightshade</name>
    <dbReference type="NCBI Taxonomy" id="4109"/>
    <lineage>
        <taxon>Eukaryota</taxon>
        <taxon>Viridiplantae</taxon>
        <taxon>Streptophyta</taxon>
        <taxon>Embryophyta</taxon>
        <taxon>Tracheophyta</taxon>
        <taxon>Spermatophyta</taxon>
        <taxon>Magnoliopsida</taxon>
        <taxon>eudicotyledons</taxon>
        <taxon>Gunneridae</taxon>
        <taxon>Pentapetalae</taxon>
        <taxon>asterids</taxon>
        <taxon>lamiids</taxon>
        <taxon>Solanales</taxon>
        <taxon>Solanaceae</taxon>
        <taxon>Solanoideae</taxon>
        <taxon>Solaneae</taxon>
        <taxon>Solanum</taxon>
    </lineage>
</organism>
<sequence length="119" mass="12923">MNAHDKTQLAFARINCALKDSSCDSPSSKIFKFTILVSNASSCLTKVLKCPLTRMIPYSHTISLQIITGSPIQSASRRTSLASQIGLIEGIGLKIKASRRCEGPFDESPTTFGEQGFVR</sequence>
<keyword evidence="2" id="KW-1185">Reference proteome</keyword>
<dbReference type="EMBL" id="JACXVP010000004">
    <property type="protein sequence ID" value="KAG5609855.1"/>
    <property type="molecule type" value="Genomic_DNA"/>
</dbReference>
<proteinExistence type="predicted"/>
<evidence type="ECO:0000313" key="2">
    <source>
        <dbReference type="Proteomes" id="UP000824120"/>
    </source>
</evidence>
<gene>
    <name evidence="1" type="ORF">H5410_021136</name>
</gene>
<dbReference type="Proteomes" id="UP000824120">
    <property type="component" value="Chromosome 4"/>
</dbReference>
<dbReference type="AlphaFoldDB" id="A0A9J5ZD48"/>
<name>A0A9J5ZD48_SOLCO</name>
<protein>
    <submittedName>
        <fullName evidence="1">Uncharacterized protein</fullName>
    </submittedName>
</protein>
<evidence type="ECO:0000313" key="1">
    <source>
        <dbReference type="EMBL" id="KAG5609855.1"/>
    </source>
</evidence>
<reference evidence="1 2" key="1">
    <citation type="submission" date="2020-09" db="EMBL/GenBank/DDBJ databases">
        <title>De no assembly of potato wild relative species, Solanum commersonii.</title>
        <authorList>
            <person name="Cho K."/>
        </authorList>
    </citation>
    <scope>NUCLEOTIDE SEQUENCE [LARGE SCALE GENOMIC DNA]</scope>
    <source>
        <strain evidence="1">LZ3.2</strain>
        <tissue evidence="1">Leaf</tissue>
    </source>
</reference>
<accession>A0A9J5ZD48</accession>
<comment type="caution">
    <text evidence="1">The sequence shown here is derived from an EMBL/GenBank/DDBJ whole genome shotgun (WGS) entry which is preliminary data.</text>
</comment>